<accession>A0A1C7PAW3</accession>
<reference evidence="3" key="1">
    <citation type="submission" date="2016-09" db="EMBL/GenBank/DDBJ databases">
        <authorList>
            <person name="Koehorst J."/>
        </authorList>
    </citation>
    <scope>NUCLEOTIDE SEQUENCE [LARGE SCALE GENOMIC DNA]</scope>
</reference>
<dbReference type="RefSeq" id="WP_067776736.1">
    <property type="nucleotide sequence ID" value="NZ_LIGX01000031.1"/>
</dbReference>
<evidence type="ECO:0000256" key="1">
    <source>
        <dbReference type="SAM" id="MobiDB-lite"/>
    </source>
</evidence>
<dbReference type="AlphaFoldDB" id="A0A1C7PAW3"/>
<organism evidence="2 3">
    <name type="scientific">Akkermansia glycaniphila</name>
    <dbReference type="NCBI Taxonomy" id="1679444"/>
    <lineage>
        <taxon>Bacteria</taxon>
        <taxon>Pseudomonadati</taxon>
        <taxon>Verrucomicrobiota</taxon>
        <taxon>Verrucomicrobiia</taxon>
        <taxon>Verrucomicrobiales</taxon>
        <taxon>Akkermansiaceae</taxon>
        <taxon>Akkermansia</taxon>
    </lineage>
</organism>
<gene>
    <name evidence="2" type="ORF">PYTT_2229</name>
</gene>
<dbReference type="Proteomes" id="UP000176204">
    <property type="component" value="Chromosome I"/>
</dbReference>
<evidence type="ECO:0000313" key="2">
    <source>
        <dbReference type="EMBL" id="SEH97612.1"/>
    </source>
</evidence>
<keyword evidence="3" id="KW-1185">Reference proteome</keyword>
<name>A0A1C7PAW3_9BACT</name>
<feature type="region of interest" description="Disordered" evidence="1">
    <location>
        <begin position="283"/>
        <end position="302"/>
    </location>
</feature>
<dbReference type="EMBL" id="LT629973">
    <property type="protein sequence ID" value="SEH97612.1"/>
    <property type="molecule type" value="Genomic_DNA"/>
</dbReference>
<sequence length="1129" mass="125811">MRKLVSTLTEPTMQATRAADLLKDFDAAAENWNRITAGKKDAPTAREGAELFGLITSLISSARYTLPPGYRTNLHLQMQWAATYAALAENGEIPLKGTLQTGDAIYRKFEANLINHTATAATPEETRATLAAIGTKRLDRIMADILDRIRYQLARYAKQELWDKTMRRIDAAYPKQQPGKKPLRGKMEADHYRRLALYRDMLQATADQKLDALTALEALYAAEENDATLHRHETDLLAWATYGHYEGMTLPQAQAAMKNLLEYTLTGRNAWDIRLAHERGRAKHTSRQIQSRIPEPNSAANRAETRIAEATRLRRCLASLPNQCMSYSQTMLALEPVLGPELSCRKIDEIATANAALLNATNDRNAWLYHTVSGITGARSENEAEQWLVDFDTPHHTGITLRPHITIKTTLTLAEAREWLRLTPEQRAVRREETARQDAAAQTVTENIPQEQDIPLIREALARYDQASPAQQERQQKITVERTVPDQAATAPLRCSRDCALYAILLHEQTQDYGDIYSDDGTRIRDGLLRHEGLDDEGIAALYQYVGEQGLAYGYALRARLHEQGLTLAQIYETRMGVPFTFKDKYYRATFDRNTTQDKDTLASPANGPIGSGKYGMLIPRRLHRENLDWSKSASLVFLAASAEQDNYIYTSHITADWRTLLRDKQLHQKLTLHLGQDTLHKLSCYLDLIDGATLENNRAFLNLSRLQSNLQRAFAYSVLAGNGFVLLKQATAVMHGFFAGWVPTAILEKADETRELAHRHIGFAEYLYHFARSKLGAGDITIRELAATPWIKARLRGEGDILAQIANQLPGQRHSRLEKFPEKAMALIEKIDVKANLLAMHALANAYYASARKLNTEQGSPYTDHQLKTAALRQIGHALELGAQPLTKTQKSIGQAAGGLLSRLAYIMRSEQINKLGLIIAQWKSGSTRNRVSAVQSWLTLGVTSSLICWLIDTLRDTGDDDDKNDQNNHPAKKLRKYGATALLGDLTSIPLVGEGINYLAASITGERAFADSYSRTLLDIQGITSALKKETNHLTGDKQLTWDKHFDNLVKLARAAGVGGIYSRSPSQTLSTTGSLLLTLATGANISKTAKDFLGSIFKQKAIMYKNKTSVINKTSASSYNAVIKLI</sequence>
<dbReference type="OrthoDB" id="200438at2"/>
<dbReference type="STRING" id="1679444.PYTT_2229"/>
<dbReference type="KEGG" id="agl:PYTT_2229"/>
<proteinExistence type="predicted"/>
<protein>
    <submittedName>
        <fullName evidence="2">Uncharacterized protein</fullName>
    </submittedName>
</protein>
<evidence type="ECO:0000313" key="3">
    <source>
        <dbReference type="Proteomes" id="UP000176204"/>
    </source>
</evidence>